<dbReference type="InParanoid" id="A0A1Y1YQ33"/>
<accession>A0A1Y1YQ33</accession>
<organism evidence="4 5">
    <name type="scientific">Basidiobolus meristosporus CBS 931.73</name>
    <dbReference type="NCBI Taxonomy" id="1314790"/>
    <lineage>
        <taxon>Eukaryota</taxon>
        <taxon>Fungi</taxon>
        <taxon>Fungi incertae sedis</taxon>
        <taxon>Zoopagomycota</taxon>
        <taxon>Entomophthoromycotina</taxon>
        <taxon>Basidiobolomycetes</taxon>
        <taxon>Basidiobolales</taxon>
        <taxon>Basidiobolaceae</taxon>
        <taxon>Basidiobolus</taxon>
    </lineage>
</organism>
<keyword evidence="2" id="KW-0812">Transmembrane</keyword>
<feature type="compositionally biased region" description="Polar residues" evidence="1">
    <location>
        <begin position="98"/>
        <end position="111"/>
    </location>
</feature>
<feature type="compositionally biased region" description="Low complexity" evidence="1">
    <location>
        <begin position="63"/>
        <end position="79"/>
    </location>
</feature>
<sequence length="264" mass="27457">MSSWTHILLLTVLAISSARPAVLPIKPTNAPLSLSSHVSPIALPSPSTISHSIPSVEKPTPTPSTSTTTTHPAPTPVTTNLPNITDSLHLPAPEISTGAPSQSSSSIPLTDSTPAPASTPTPTSTVLESSTHSELSASTTHSSSSSNSGSSGSAPAAIKKPSIVTKVAIPTPPSSLNEDTERASHANDGNNRSLMAAGISVGVIVFLASVGIFIFRKWKLSPSHRFRTKLEEGKPYLQLPSRTGSRRDLVTSDQGSEFLKELHS</sequence>
<gene>
    <name evidence="4" type="ORF">K493DRAFT_299024</name>
</gene>
<evidence type="ECO:0000256" key="3">
    <source>
        <dbReference type="SAM" id="SignalP"/>
    </source>
</evidence>
<evidence type="ECO:0000313" key="5">
    <source>
        <dbReference type="Proteomes" id="UP000193498"/>
    </source>
</evidence>
<feature type="region of interest" description="Disordered" evidence="1">
    <location>
        <begin position="45"/>
        <end position="188"/>
    </location>
</feature>
<dbReference type="Proteomes" id="UP000193498">
    <property type="component" value="Unassembled WGS sequence"/>
</dbReference>
<feature type="chain" id="PRO_5012508283" description="Mid2 domain-containing protein" evidence="3">
    <location>
        <begin position="21"/>
        <end position="264"/>
    </location>
</feature>
<dbReference type="STRING" id="1314790.A0A1Y1YQ33"/>
<keyword evidence="2" id="KW-0472">Membrane</keyword>
<feature type="compositionally biased region" description="Low complexity" evidence="1">
    <location>
        <begin position="112"/>
        <end position="154"/>
    </location>
</feature>
<evidence type="ECO:0008006" key="6">
    <source>
        <dbReference type="Google" id="ProtNLM"/>
    </source>
</evidence>
<keyword evidence="5" id="KW-1185">Reference proteome</keyword>
<keyword evidence="2" id="KW-1133">Transmembrane helix</keyword>
<evidence type="ECO:0000256" key="2">
    <source>
        <dbReference type="SAM" id="Phobius"/>
    </source>
</evidence>
<feature type="signal peptide" evidence="3">
    <location>
        <begin position="1"/>
        <end position="20"/>
    </location>
</feature>
<dbReference type="EMBL" id="MCFE01000087">
    <property type="protein sequence ID" value="ORY00130.1"/>
    <property type="molecule type" value="Genomic_DNA"/>
</dbReference>
<feature type="transmembrane region" description="Helical" evidence="2">
    <location>
        <begin position="194"/>
        <end position="215"/>
    </location>
</feature>
<dbReference type="OrthoDB" id="3261505at2759"/>
<feature type="compositionally biased region" description="Low complexity" evidence="1">
    <location>
        <begin position="45"/>
        <end position="55"/>
    </location>
</feature>
<proteinExistence type="predicted"/>
<dbReference type="AlphaFoldDB" id="A0A1Y1YQ33"/>
<evidence type="ECO:0000256" key="1">
    <source>
        <dbReference type="SAM" id="MobiDB-lite"/>
    </source>
</evidence>
<reference evidence="4 5" key="1">
    <citation type="submission" date="2016-07" db="EMBL/GenBank/DDBJ databases">
        <title>Pervasive Adenine N6-methylation of Active Genes in Fungi.</title>
        <authorList>
            <consortium name="DOE Joint Genome Institute"/>
            <person name="Mondo S.J."/>
            <person name="Dannebaum R.O."/>
            <person name="Kuo R.C."/>
            <person name="Labutti K."/>
            <person name="Haridas S."/>
            <person name="Kuo A."/>
            <person name="Salamov A."/>
            <person name="Ahrendt S.R."/>
            <person name="Lipzen A."/>
            <person name="Sullivan W."/>
            <person name="Andreopoulos W.B."/>
            <person name="Clum A."/>
            <person name="Lindquist E."/>
            <person name="Daum C."/>
            <person name="Ramamoorthy G.K."/>
            <person name="Gryganskyi A."/>
            <person name="Culley D."/>
            <person name="Magnuson J.K."/>
            <person name="James T.Y."/>
            <person name="O'Malley M.A."/>
            <person name="Stajich J.E."/>
            <person name="Spatafora J.W."/>
            <person name="Visel A."/>
            <person name="Grigoriev I.V."/>
        </authorList>
    </citation>
    <scope>NUCLEOTIDE SEQUENCE [LARGE SCALE GENOMIC DNA]</scope>
    <source>
        <strain evidence="4 5">CBS 931.73</strain>
    </source>
</reference>
<protein>
    <recommendedName>
        <fullName evidence="6">Mid2 domain-containing protein</fullName>
    </recommendedName>
</protein>
<keyword evidence="3" id="KW-0732">Signal</keyword>
<evidence type="ECO:0000313" key="4">
    <source>
        <dbReference type="EMBL" id="ORY00130.1"/>
    </source>
</evidence>
<comment type="caution">
    <text evidence="4">The sequence shown here is derived from an EMBL/GenBank/DDBJ whole genome shotgun (WGS) entry which is preliminary data.</text>
</comment>
<name>A0A1Y1YQ33_9FUNG</name>